<organism evidence="2 3">
    <name type="scientific">Pseudotabrizicola alkalilacus</name>
    <dbReference type="NCBI Taxonomy" id="2305252"/>
    <lineage>
        <taxon>Bacteria</taxon>
        <taxon>Pseudomonadati</taxon>
        <taxon>Pseudomonadota</taxon>
        <taxon>Alphaproteobacteria</taxon>
        <taxon>Rhodobacterales</taxon>
        <taxon>Paracoccaceae</taxon>
        <taxon>Pseudotabrizicola</taxon>
    </lineage>
</organism>
<dbReference type="InterPro" id="IPR050900">
    <property type="entry name" value="Transposase_IS3/IS150/IS904"/>
</dbReference>
<sequence>MLQEALMRRQVSVPDEEDGTSIIIRSDNGPQFVSDPFGKFCKLYKVYHERIPPKTPDLNAYIESFHSVIERECYQRYTYECFEEAYYRIDEYMDFYNNRRFHGSLNYLPPKKFHQLYKDKGYPEEMAVNL</sequence>
<evidence type="ECO:0000259" key="1">
    <source>
        <dbReference type="PROSITE" id="PS50994"/>
    </source>
</evidence>
<feature type="domain" description="Integrase catalytic" evidence="1">
    <location>
        <begin position="1"/>
        <end position="117"/>
    </location>
</feature>
<dbReference type="AlphaFoldDB" id="A0A411YWA2"/>
<dbReference type="SUPFAM" id="SSF53098">
    <property type="entry name" value="Ribonuclease H-like"/>
    <property type="match status" value="1"/>
</dbReference>
<dbReference type="GO" id="GO:0003676">
    <property type="term" value="F:nucleic acid binding"/>
    <property type="evidence" value="ECO:0007669"/>
    <property type="project" value="InterPro"/>
</dbReference>
<evidence type="ECO:0000313" key="2">
    <source>
        <dbReference type="EMBL" id="RGP35023.1"/>
    </source>
</evidence>
<dbReference type="PANTHER" id="PTHR46889">
    <property type="entry name" value="TRANSPOSASE INSF FOR INSERTION SEQUENCE IS3B-RELATED"/>
    <property type="match status" value="1"/>
</dbReference>
<dbReference type="Gene3D" id="3.30.420.10">
    <property type="entry name" value="Ribonuclease H-like superfamily/Ribonuclease H"/>
    <property type="match status" value="1"/>
</dbReference>
<dbReference type="Pfam" id="PF13683">
    <property type="entry name" value="rve_3"/>
    <property type="match status" value="1"/>
</dbReference>
<dbReference type="GO" id="GO:0015074">
    <property type="term" value="P:DNA integration"/>
    <property type="evidence" value="ECO:0007669"/>
    <property type="project" value="InterPro"/>
</dbReference>
<comment type="caution">
    <text evidence="2">The sequence shown here is derived from an EMBL/GenBank/DDBJ whole genome shotgun (WGS) entry which is preliminary data.</text>
</comment>
<dbReference type="InterPro" id="IPR036397">
    <property type="entry name" value="RNaseH_sf"/>
</dbReference>
<dbReference type="Proteomes" id="UP000284547">
    <property type="component" value="Unassembled WGS sequence"/>
</dbReference>
<gene>
    <name evidence="2" type="ORF">D1012_22325</name>
</gene>
<proteinExistence type="predicted"/>
<reference evidence="2 3" key="1">
    <citation type="submission" date="2018-08" db="EMBL/GenBank/DDBJ databases">
        <title>Flavobacterium tibetense sp. nov., isolated from a wetland YonghuCo on Tibetan Plateau.</title>
        <authorList>
            <person name="Phurbu D."/>
            <person name="Lu H."/>
            <person name="Xing P."/>
        </authorList>
    </citation>
    <scope>NUCLEOTIDE SEQUENCE [LARGE SCALE GENOMIC DNA]</scope>
    <source>
        <strain evidence="2 3">DJC</strain>
    </source>
</reference>
<dbReference type="PROSITE" id="PS50994">
    <property type="entry name" value="INTEGRASE"/>
    <property type="match status" value="1"/>
</dbReference>
<evidence type="ECO:0000313" key="3">
    <source>
        <dbReference type="Proteomes" id="UP000284547"/>
    </source>
</evidence>
<dbReference type="PANTHER" id="PTHR46889:SF4">
    <property type="entry name" value="TRANSPOSASE INSO FOR INSERTION SEQUENCE ELEMENT IS911B-RELATED"/>
    <property type="match status" value="1"/>
</dbReference>
<accession>A0A411YWA2</accession>
<dbReference type="EMBL" id="QWEY01000104">
    <property type="protein sequence ID" value="RGP35023.1"/>
    <property type="molecule type" value="Genomic_DNA"/>
</dbReference>
<protein>
    <recommendedName>
        <fullName evidence="1">Integrase catalytic domain-containing protein</fullName>
    </recommendedName>
</protein>
<dbReference type="InterPro" id="IPR001584">
    <property type="entry name" value="Integrase_cat-core"/>
</dbReference>
<name>A0A411YWA2_9RHOB</name>
<keyword evidence="3" id="KW-1185">Reference proteome</keyword>
<dbReference type="InterPro" id="IPR012337">
    <property type="entry name" value="RNaseH-like_sf"/>
</dbReference>